<feature type="region of interest" description="Disordered" evidence="11">
    <location>
        <begin position="493"/>
        <end position="537"/>
    </location>
</feature>
<evidence type="ECO:0000256" key="1">
    <source>
        <dbReference type="ARBA" id="ARBA00004163"/>
    </source>
</evidence>
<keyword evidence="8" id="KW-0256">Endoplasmic reticulum</keyword>
<dbReference type="Proteomes" id="UP001175271">
    <property type="component" value="Unassembled WGS sequence"/>
</dbReference>
<comment type="subcellular location">
    <subcellularLocation>
        <location evidence="3">Cell membrane</location>
    </subcellularLocation>
    <subcellularLocation>
        <location evidence="2">Endomembrane system</location>
        <topology evidence="2">Peripheral membrane protein</topology>
    </subcellularLocation>
    <subcellularLocation>
        <location evidence="1">Endoplasmic reticulum membrane</location>
        <topology evidence="1">Single-pass type IV membrane protein</topology>
    </subcellularLocation>
</comment>
<dbReference type="InterPro" id="IPR003409">
    <property type="entry name" value="MORN"/>
</dbReference>
<evidence type="ECO:0000256" key="7">
    <source>
        <dbReference type="ARBA" id="ARBA00022737"/>
    </source>
</evidence>
<evidence type="ECO:0008006" key="15">
    <source>
        <dbReference type="Google" id="ProtNLM"/>
    </source>
</evidence>
<organism evidence="13 14">
    <name type="scientific">Steinernema hermaphroditum</name>
    <dbReference type="NCBI Taxonomy" id="289476"/>
    <lineage>
        <taxon>Eukaryota</taxon>
        <taxon>Metazoa</taxon>
        <taxon>Ecdysozoa</taxon>
        <taxon>Nematoda</taxon>
        <taxon>Chromadorea</taxon>
        <taxon>Rhabditida</taxon>
        <taxon>Tylenchina</taxon>
        <taxon>Panagrolaimomorpha</taxon>
        <taxon>Strongyloidoidea</taxon>
        <taxon>Steinernematidae</taxon>
        <taxon>Steinernema</taxon>
    </lineage>
</organism>
<feature type="compositionally biased region" description="Polar residues" evidence="11">
    <location>
        <begin position="513"/>
        <end position="526"/>
    </location>
</feature>
<evidence type="ECO:0000256" key="12">
    <source>
        <dbReference type="SAM" id="Phobius"/>
    </source>
</evidence>
<dbReference type="GO" id="GO:0005789">
    <property type="term" value="C:endoplasmic reticulum membrane"/>
    <property type="evidence" value="ECO:0007669"/>
    <property type="project" value="UniProtKB-SubCell"/>
</dbReference>
<name>A0AA39M9D7_9BILA</name>
<feature type="region of interest" description="Disordered" evidence="11">
    <location>
        <begin position="606"/>
        <end position="639"/>
    </location>
</feature>
<reference evidence="13" key="1">
    <citation type="submission" date="2023-06" db="EMBL/GenBank/DDBJ databases">
        <title>Genomic analysis of the entomopathogenic nematode Steinernema hermaphroditum.</title>
        <authorList>
            <person name="Schwarz E.M."/>
            <person name="Heppert J.K."/>
            <person name="Baniya A."/>
            <person name="Schwartz H.T."/>
            <person name="Tan C.-H."/>
            <person name="Antoshechkin I."/>
            <person name="Sternberg P.W."/>
            <person name="Goodrich-Blair H."/>
            <person name="Dillman A.R."/>
        </authorList>
    </citation>
    <scope>NUCLEOTIDE SEQUENCE</scope>
    <source>
        <strain evidence="13">PS9179</strain>
        <tissue evidence="13">Whole animal</tissue>
    </source>
</reference>
<dbReference type="AlphaFoldDB" id="A0AA39M9D7"/>
<dbReference type="Gene3D" id="2.20.110.10">
    <property type="entry name" value="Histone H3 K4-specific methyltransferase SET7/9 N-terminal domain"/>
    <property type="match status" value="3"/>
</dbReference>
<evidence type="ECO:0000256" key="10">
    <source>
        <dbReference type="ARBA" id="ARBA00023136"/>
    </source>
</evidence>
<keyword evidence="10 12" id="KW-0472">Membrane</keyword>
<dbReference type="GO" id="GO:0005886">
    <property type="term" value="C:plasma membrane"/>
    <property type="evidence" value="ECO:0007669"/>
    <property type="project" value="UniProtKB-SubCell"/>
</dbReference>
<evidence type="ECO:0000256" key="4">
    <source>
        <dbReference type="ARBA" id="ARBA00008599"/>
    </source>
</evidence>
<feature type="transmembrane region" description="Helical" evidence="12">
    <location>
        <begin position="787"/>
        <end position="809"/>
    </location>
</feature>
<keyword evidence="14" id="KW-1185">Reference proteome</keyword>
<keyword evidence="6 12" id="KW-0812">Transmembrane</keyword>
<dbReference type="PANTHER" id="PTHR23085:SF16">
    <property type="entry name" value="GH28348P"/>
    <property type="match status" value="1"/>
</dbReference>
<dbReference type="SMART" id="SM00698">
    <property type="entry name" value="MORN"/>
    <property type="match status" value="6"/>
</dbReference>
<evidence type="ECO:0000256" key="11">
    <source>
        <dbReference type="SAM" id="MobiDB-lite"/>
    </source>
</evidence>
<dbReference type="FunFam" id="2.20.110.10:FF:000001">
    <property type="entry name" value="Junctophilin"/>
    <property type="match status" value="1"/>
</dbReference>
<evidence type="ECO:0000256" key="9">
    <source>
        <dbReference type="ARBA" id="ARBA00022989"/>
    </source>
</evidence>
<dbReference type="SUPFAM" id="SSF82185">
    <property type="entry name" value="Histone H3 K4-specific methyltransferase SET7/9 N-terminal domain"/>
    <property type="match status" value="2"/>
</dbReference>
<sequence>MLLSNGNRLETKNGGRFDFDDGGVYVGEWEKGQAHGFAVATGPHHKGEYIGAWHYGFEVSGAYTWPSGNYFVGQWQNGRRHGLGTERRGRWIYRGEFNNGLRGRYGHRQSLSSRANYLGTWTDGLHDGYGTETYADGGFYSGSWSKGQRHGYGIRHSATHSTAEKYRPRSVTSASLTSVRSQYDHDVLDSKRHRHEEENEFAGRNGFVLKAFSGPQPRRRRSLSERSLAVKRGILSGFRIKKQHSTAGRYVDDDGSPLTALRSSVSGSLRSSGSTISCTSDDYEHHRERLAAPPEEVIGDDVFEVYKGEFKADERGGFGICERSDGLKYVGEWNRNKKNGYGVTYFKDGTLEEGKYRDNILVLSAKKKGILFVRPSAKIRERVEAAVIAAERAAGIAQAKADIAASRTHTAEERAESAVEVTVQAIADADNAFRACEIYMKPDEKGAQEILRRVGRACRLVRGQGEHAEPVPPFEHVLSGVASYRVAESHNQLDNPVYGNDLGLAHQEPGPSRSISHQNSQDSQNLLDHPASRGPVTFPLDEEQAYSQAAYLQAYGHPQHVQYSQQTAQLSVPNHIPHHAEVTYPAMPGPSRYDYAPPAQNLSEPARLDFAQPGPSQPPPVPEEDAESEAAEAAEELPAPRRFPNCVEHVGASRMSVNDDHFDQYMVTAHGTSRVLRRNRPSLTRQPEVGLLDSQNLNRRCTLASARDRQRDDFGVELEHRDADRGSLPNLHDLGHSVLHITREDASRLASQRRQEKQRLAEEEELLRSNPLRYLFHPSFLDALLQWRTFILLVAVNVVLLVVFFHLLFQRTPSAPRP</sequence>
<dbReference type="InterPro" id="IPR017191">
    <property type="entry name" value="Junctophilin"/>
</dbReference>
<evidence type="ECO:0000256" key="6">
    <source>
        <dbReference type="ARBA" id="ARBA00022692"/>
    </source>
</evidence>
<keyword evidence="9 12" id="KW-1133">Transmembrane helix</keyword>
<evidence type="ECO:0000313" key="13">
    <source>
        <dbReference type="EMBL" id="KAK0425568.1"/>
    </source>
</evidence>
<accession>A0AA39M9D7</accession>
<dbReference type="EMBL" id="JAUCMV010000001">
    <property type="protein sequence ID" value="KAK0425568.1"/>
    <property type="molecule type" value="Genomic_DNA"/>
</dbReference>
<keyword evidence="5" id="KW-1003">Cell membrane</keyword>
<dbReference type="PANTHER" id="PTHR23085">
    <property type="entry name" value="GH28348P"/>
    <property type="match status" value="1"/>
</dbReference>
<gene>
    <name evidence="13" type="ORF">QR680_009264</name>
</gene>
<evidence type="ECO:0000256" key="5">
    <source>
        <dbReference type="ARBA" id="ARBA00022475"/>
    </source>
</evidence>
<proteinExistence type="inferred from homology"/>
<evidence type="ECO:0000256" key="8">
    <source>
        <dbReference type="ARBA" id="ARBA00022824"/>
    </source>
</evidence>
<dbReference type="Pfam" id="PF02493">
    <property type="entry name" value="MORN"/>
    <property type="match status" value="8"/>
</dbReference>
<protein>
    <recommendedName>
        <fullName evidence="15">Junctophilin</fullName>
    </recommendedName>
</protein>
<feature type="compositionally biased region" description="Acidic residues" evidence="11">
    <location>
        <begin position="622"/>
        <end position="635"/>
    </location>
</feature>
<comment type="caution">
    <text evidence="13">The sequence shown here is derived from an EMBL/GenBank/DDBJ whole genome shotgun (WGS) entry which is preliminary data.</text>
</comment>
<comment type="similarity">
    <text evidence="4">Belongs to the junctophilin family.</text>
</comment>
<evidence type="ECO:0000256" key="2">
    <source>
        <dbReference type="ARBA" id="ARBA00004184"/>
    </source>
</evidence>
<evidence type="ECO:0000313" key="14">
    <source>
        <dbReference type="Proteomes" id="UP001175271"/>
    </source>
</evidence>
<dbReference type="GO" id="GO:0030314">
    <property type="term" value="C:junctional membrane complex"/>
    <property type="evidence" value="ECO:0007669"/>
    <property type="project" value="InterPro"/>
</dbReference>
<evidence type="ECO:0000256" key="3">
    <source>
        <dbReference type="ARBA" id="ARBA00004236"/>
    </source>
</evidence>
<keyword evidence="7" id="KW-0677">Repeat</keyword>